<name>A0A2G2X5J7_CAPBA</name>
<keyword evidence="5" id="KW-1185">Reference proteome</keyword>
<dbReference type="InterPro" id="IPR001763">
    <property type="entry name" value="Rhodanese-like_dom"/>
</dbReference>
<keyword evidence="1" id="KW-0808">Transferase</keyword>
<dbReference type="GO" id="GO:0004792">
    <property type="term" value="F:thiosulfate-cyanide sulfurtransferase activity"/>
    <property type="evidence" value="ECO:0007669"/>
    <property type="project" value="TreeGrafter"/>
</dbReference>
<evidence type="ECO:0000313" key="5">
    <source>
        <dbReference type="Proteomes" id="UP000224567"/>
    </source>
</evidence>
<gene>
    <name evidence="4" type="ORF">CQW23_07220</name>
</gene>
<dbReference type="InterPro" id="IPR045078">
    <property type="entry name" value="TST/MPST-like"/>
</dbReference>
<accession>A0A2G2X5J7</accession>
<reference evidence="4 5" key="1">
    <citation type="journal article" date="2017" name="Genome Biol.">
        <title>New reference genome sequences of hot pepper reveal the massive evolution of plant disease-resistance genes by retroduplication.</title>
        <authorList>
            <person name="Kim S."/>
            <person name="Park J."/>
            <person name="Yeom S.I."/>
            <person name="Kim Y.M."/>
            <person name="Seo E."/>
            <person name="Kim K.T."/>
            <person name="Kim M.S."/>
            <person name="Lee J.M."/>
            <person name="Cheong K."/>
            <person name="Shin H.S."/>
            <person name="Kim S.B."/>
            <person name="Han K."/>
            <person name="Lee J."/>
            <person name="Park M."/>
            <person name="Lee H.A."/>
            <person name="Lee H.Y."/>
            <person name="Lee Y."/>
            <person name="Oh S."/>
            <person name="Lee J.H."/>
            <person name="Choi E."/>
            <person name="Choi E."/>
            <person name="Lee S.E."/>
            <person name="Jeon J."/>
            <person name="Kim H."/>
            <person name="Choi G."/>
            <person name="Song H."/>
            <person name="Lee J."/>
            <person name="Lee S.C."/>
            <person name="Kwon J.K."/>
            <person name="Lee H.Y."/>
            <person name="Koo N."/>
            <person name="Hong Y."/>
            <person name="Kim R.W."/>
            <person name="Kang W.H."/>
            <person name="Huh J.H."/>
            <person name="Kang B.C."/>
            <person name="Yang T.J."/>
            <person name="Lee Y.H."/>
            <person name="Bennetzen J.L."/>
            <person name="Choi D."/>
        </authorList>
    </citation>
    <scope>NUCLEOTIDE SEQUENCE [LARGE SCALE GENOMIC DNA]</scope>
    <source>
        <strain evidence="5">cv. PBC81</strain>
    </source>
</reference>
<dbReference type="Proteomes" id="UP000224567">
    <property type="component" value="Unassembled WGS sequence"/>
</dbReference>
<sequence>MINMDFIRGHLWSHNQYDSIRVIVNRMTKFAHFLPVRTNYSGETYSKLFQEIVKLHGEQHPLFQTESYGWCELERILKSQLDELKLEESKIAHTLVDSVTLKESILELCEYVKKTVNHEMRHIGPHSKHFFTLCLHSQILVEPSNLEEECKKEETYVNILEFVEPKSKNYIPHVLDASWYMPDEQRNPLQEYQLPHMLPSEEAFAAAVSALGIKNKDGVVVYDGKGIFSAPRVWWMFRAFGHDKVWVLDGGFTRWQASGYDVESSASGDAILKASAATKAIEKVYQGQMAEPTTFQTKFQSHLVWTFDQEETSSPNVNVGIANLKHFVMAAIDVPC</sequence>
<dbReference type="SUPFAM" id="SSF52821">
    <property type="entry name" value="Rhodanese/Cell cycle control phosphatase"/>
    <property type="match status" value="1"/>
</dbReference>
<proteinExistence type="predicted"/>
<reference evidence="5" key="2">
    <citation type="journal article" date="2017" name="J. Anim. Genet.">
        <title>Multiple reference genome sequences of hot pepper reveal the massive evolution of plant disease resistance genes by retroduplication.</title>
        <authorList>
            <person name="Kim S."/>
            <person name="Park J."/>
            <person name="Yeom S.-I."/>
            <person name="Kim Y.-M."/>
            <person name="Seo E."/>
            <person name="Kim K.-T."/>
            <person name="Kim M.-S."/>
            <person name="Lee J.M."/>
            <person name="Cheong K."/>
            <person name="Shin H.-S."/>
            <person name="Kim S.-B."/>
            <person name="Han K."/>
            <person name="Lee J."/>
            <person name="Park M."/>
            <person name="Lee H.-A."/>
            <person name="Lee H.-Y."/>
            <person name="Lee Y."/>
            <person name="Oh S."/>
            <person name="Lee J.H."/>
            <person name="Choi E."/>
            <person name="Choi E."/>
            <person name="Lee S.E."/>
            <person name="Jeon J."/>
            <person name="Kim H."/>
            <person name="Choi G."/>
            <person name="Song H."/>
            <person name="Lee J."/>
            <person name="Lee S.-C."/>
            <person name="Kwon J.-K."/>
            <person name="Lee H.-Y."/>
            <person name="Koo N."/>
            <person name="Hong Y."/>
            <person name="Kim R.W."/>
            <person name="Kang W.-H."/>
            <person name="Huh J.H."/>
            <person name="Kang B.-C."/>
            <person name="Yang T.-J."/>
            <person name="Lee Y.-H."/>
            <person name="Bennetzen J.L."/>
            <person name="Choi D."/>
        </authorList>
    </citation>
    <scope>NUCLEOTIDE SEQUENCE [LARGE SCALE GENOMIC DNA]</scope>
    <source>
        <strain evidence="5">cv. PBC81</strain>
    </source>
</reference>
<dbReference type="PANTHER" id="PTHR11364">
    <property type="entry name" value="THIOSULFATE SULFERTANSFERASE"/>
    <property type="match status" value="1"/>
</dbReference>
<comment type="caution">
    <text evidence="4">The sequence shown here is derived from an EMBL/GenBank/DDBJ whole genome shotgun (WGS) entry which is preliminary data.</text>
</comment>
<dbReference type="PANTHER" id="PTHR11364:SF29">
    <property type="entry name" value="SULFURTRANSFERASE"/>
    <property type="match status" value="1"/>
</dbReference>
<dbReference type="Gene3D" id="3.40.250.10">
    <property type="entry name" value="Rhodanese-like domain"/>
    <property type="match status" value="1"/>
</dbReference>
<dbReference type="AlphaFoldDB" id="A0A2G2X5J7"/>
<dbReference type="GO" id="GO:0005739">
    <property type="term" value="C:mitochondrion"/>
    <property type="evidence" value="ECO:0007669"/>
    <property type="project" value="TreeGrafter"/>
</dbReference>
<dbReference type="STRING" id="33114.A0A2G2X5J7"/>
<dbReference type="SMART" id="SM00450">
    <property type="entry name" value="RHOD"/>
    <property type="match status" value="1"/>
</dbReference>
<dbReference type="PROSITE" id="PS50206">
    <property type="entry name" value="RHODANESE_3"/>
    <property type="match status" value="1"/>
</dbReference>
<dbReference type="CDD" id="cd01448">
    <property type="entry name" value="TST_Repeat_1"/>
    <property type="match status" value="1"/>
</dbReference>
<protein>
    <submittedName>
        <fullName evidence="4">Thiosulfate/3-mercaptopyruvate sulfurtransferase 1, mitochondrial</fullName>
    </submittedName>
</protein>
<organism evidence="4 5">
    <name type="scientific">Capsicum baccatum</name>
    <name type="common">Peruvian pepper</name>
    <dbReference type="NCBI Taxonomy" id="33114"/>
    <lineage>
        <taxon>Eukaryota</taxon>
        <taxon>Viridiplantae</taxon>
        <taxon>Streptophyta</taxon>
        <taxon>Embryophyta</taxon>
        <taxon>Tracheophyta</taxon>
        <taxon>Spermatophyta</taxon>
        <taxon>Magnoliopsida</taxon>
        <taxon>eudicotyledons</taxon>
        <taxon>Gunneridae</taxon>
        <taxon>Pentapetalae</taxon>
        <taxon>asterids</taxon>
        <taxon>lamiids</taxon>
        <taxon>Solanales</taxon>
        <taxon>Solanaceae</taxon>
        <taxon>Solanoideae</taxon>
        <taxon>Capsiceae</taxon>
        <taxon>Capsicum</taxon>
    </lineage>
</organism>
<keyword evidence="2" id="KW-0677">Repeat</keyword>
<dbReference type="EMBL" id="MLFT02000003">
    <property type="protein sequence ID" value="PHT52758.1"/>
    <property type="molecule type" value="Genomic_DNA"/>
</dbReference>
<dbReference type="Pfam" id="PF00581">
    <property type="entry name" value="Rhodanese"/>
    <property type="match status" value="1"/>
</dbReference>
<dbReference type="OrthoDB" id="270167at2759"/>
<dbReference type="InterPro" id="IPR036873">
    <property type="entry name" value="Rhodanese-like_dom_sf"/>
</dbReference>
<evidence type="ECO:0000256" key="1">
    <source>
        <dbReference type="ARBA" id="ARBA00022679"/>
    </source>
</evidence>
<feature type="domain" description="Rhodanese" evidence="3">
    <location>
        <begin position="199"/>
        <end position="264"/>
    </location>
</feature>
<evidence type="ECO:0000259" key="3">
    <source>
        <dbReference type="PROSITE" id="PS50206"/>
    </source>
</evidence>
<evidence type="ECO:0000313" key="4">
    <source>
        <dbReference type="EMBL" id="PHT52758.1"/>
    </source>
</evidence>
<evidence type="ECO:0000256" key="2">
    <source>
        <dbReference type="ARBA" id="ARBA00022737"/>
    </source>
</evidence>